<proteinExistence type="predicted"/>
<dbReference type="Proteomes" id="UP000886014">
    <property type="component" value="Unassembled WGS sequence"/>
</dbReference>
<gene>
    <name evidence="2" type="ORF">ENL41_01520</name>
</gene>
<comment type="caution">
    <text evidence="2">The sequence shown here is derived from an EMBL/GenBank/DDBJ whole genome shotgun (WGS) entry which is preliminary data.</text>
</comment>
<protein>
    <recommendedName>
        <fullName evidence="1">Endoribonuclease YicC-like N-terminal domain-containing protein</fullName>
    </recommendedName>
</protein>
<feature type="non-terminal residue" evidence="2">
    <location>
        <position position="56"/>
    </location>
</feature>
<dbReference type="InterPro" id="IPR013527">
    <property type="entry name" value="YicC-like_N"/>
</dbReference>
<dbReference type="AlphaFoldDB" id="A0A7C5I4G5"/>
<feature type="domain" description="Endoribonuclease YicC-like N-terminal" evidence="1">
    <location>
        <begin position="2"/>
        <end position="55"/>
    </location>
</feature>
<organism evidence="2">
    <name type="scientific">candidate division WOR-3 bacterium</name>
    <dbReference type="NCBI Taxonomy" id="2052148"/>
    <lineage>
        <taxon>Bacteria</taxon>
        <taxon>Bacteria division WOR-3</taxon>
    </lineage>
</organism>
<name>A0A7C5I4G5_UNCW3</name>
<accession>A0A7C5I4G5</accession>
<reference evidence="2" key="1">
    <citation type="journal article" date="2020" name="mSystems">
        <title>Genome- and Community-Level Interaction Insights into Carbon Utilization and Element Cycling Functions of Hydrothermarchaeota in Hydrothermal Sediment.</title>
        <authorList>
            <person name="Zhou Z."/>
            <person name="Liu Y."/>
            <person name="Xu W."/>
            <person name="Pan J."/>
            <person name="Luo Z.H."/>
            <person name="Li M."/>
        </authorList>
    </citation>
    <scope>NUCLEOTIDE SEQUENCE [LARGE SCALE GENOMIC DNA]</scope>
    <source>
        <strain evidence="2">HyVt-94</strain>
    </source>
</reference>
<evidence type="ECO:0000313" key="2">
    <source>
        <dbReference type="EMBL" id="HHF58085.1"/>
    </source>
</evidence>
<dbReference type="Pfam" id="PF03755">
    <property type="entry name" value="YicC-like_N"/>
    <property type="match status" value="1"/>
</dbReference>
<dbReference type="EMBL" id="DRTV01000113">
    <property type="protein sequence ID" value="HHF58085.1"/>
    <property type="molecule type" value="Genomic_DNA"/>
</dbReference>
<evidence type="ECO:0000259" key="1">
    <source>
        <dbReference type="Pfam" id="PF03755"/>
    </source>
</evidence>
<sequence>MLYSMTGYGEASFKFREFTFTIELTSLNSRFLDVIFSMSDLPEKYQINVKKILEKY</sequence>